<reference evidence="2 3" key="1">
    <citation type="submission" date="2021-11" db="EMBL/GenBank/DDBJ databases">
        <authorList>
            <person name="Islam A."/>
            <person name="Islam S."/>
            <person name="Flora M.S."/>
            <person name="Rahman M."/>
            <person name="Ziaur R.M."/>
            <person name="Epstein J.H."/>
            <person name="Hassan M."/>
            <person name="Klassen M."/>
            <person name="Woodard K."/>
            <person name="Webb A."/>
            <person name="Webby R.J."/>
            <person name="El Zowalaty M.E."/>
        </authorList>
    </citation>
    <scope>NUCLEOTIDE SEQUENCE [LARGE SCALE GENOMIC DNA]</scope>
    <source>
        <strain evidence="2">Pbs1</strain>
    </source>
</reference>
<feature type="compositionally biased region" description="Basic residues" evidence="1">
    <location>
        <begin position="107"/>
        <end position="121"/>
    </location>
</feature>
<proteinExistence type="predicted"/>
<protein>
    <recommendedName>
        <fullName evidence="4">Secreted protein</fullName>
    </recommendedName>
</protein>
<accession>A0ABN8D7Y7</accession>
<evidence type="ECO:0000256" key="1">
    <source>
        <dbReference type="SAM" id="MobiDB-lite"/>
    </source>
</evidence>
<dbReference type="Proteomes" id="UP001158986">
    <property type="component" value="Unassembled WGS sequence"/>
</dbReference>
<feature type="compositionally biased region" description="Low complexity" evidence="1">
    <location>
        <begin position="89"/>
        <end position="101"/>
    </location>
</feature>
<comment type="caution">
    <text evidence="2">The sequence shown here is derived from an EMBL/GenBank/DDBJ whole genome shotgun (WGS) entry which is preliminary data.</text>
</comment>
<name>A0ABN8D7Y7_9STRA</name>
<organism evidence="2 3">
    <name type="scientific">Peronospora belbahrii</name>
    <dbReference type="NCBI Taxonomy" id="622444"/>
    <lineage>
        <taxon>Eukaryota</taxon>
        <taxon>Sar</taxon>
        <taxon>Stramenopiles</taxon>
        <taxon>Oomycota</taxon>
        <taxon>Peronosporomycetes</taxon>
        <taxon>Peronosporales</taxon>
        <taxon>Peronosporaceae</taxon>
        <taxon>Peronospora</taxon>
    </lineage>
</organism>
<evidence type="ECO:0000313" key="2">
    <source>
        <dbReference type="EMBL" id="CAH0521510.1"/>
    </source>
</evidence>
<evidence type="ECO:0000313" key="3">
    <source>
        <dbReference type="Proteomes" id="UP001158986"/>
    </source>
</evidence>
<feature type="region of interest" description="Disordered" evidence="1">
    <location>
        <begin position="70"/>
        <end position="121"/>
    </location>
</feature>
<keyword evidence="3" id="KW-1185">Reference proteome</keyword>
<evidence type="ECO:0008006" key="4">
    <source>
        <dbReference type="Google" id="ProtNLM"/>
    </source>
</evidence>
<gene>
    <name evidence="2" type="ORF">PBS001_LOCUS7956</name>
</gene>
<sequence length="121" mass="13187">MLYTLSALSVSLQAEDFAEKTVLQRRSAVAMAVTTAASTRESATARMSPQAVANCQVLEMTKRLRVHVRLPDDSVGMTPHTQVPARSETAASMTPAASSPSNLRLHVNQRRARKRLSAARR</sequence>
<dbReference type="EMBL" id="CAKLCB010000380">
    <property type="protein sequence ID" value="CAH0521510.1"/>
    <property type="molecule type" value="Genomic_DNA"/>
</dbReference>